<protein>
    <submittedName>
        <fullName evidence="1">Uncharacterized protein</fullName>
    </submittedName>
</protein>
<evidence type="ECO:0000313" key="1">
    <source>
        <dbReference type="EMBL" id="KAK3096040.1"/>
    </source>
</evidence>
<name>A0AA88Y1A8_PINIB</name>
<organism evidence="1 2">
    <name type="scientific">Pinctada imbricata</name>
    <name type="common">Atlantic pearl-oyster</name>
    <name type="synonym">Pinctada martensii</name>
    <dbReference type="NCBI Taxonomy" id="66713"/>
    <lineage>
        <taxon>Eukaryota</taxon>
        <taxon>Metazoa</taxon>
        <taxon>Spiralia</taxon>
        <taxon>Lophotrochozoa</taxon>
        <taxon>Mollusca</taxon>
        <taxon>Bivalvia</taxon>
        <taxon>Autobranchia</taxon>
        <taxon>Pteriomorphia</taxon>
        <taxon>Pterioida</taxon>
        <taxon>Pterioidea</taxon>
        <taxon>Pteriidae</taxon>
        <taxon>Pinctada</taxon>
    </lineage>
</organism>
<proteinExistence type="predicted"/>
<comment type="caution">
    <text evidence="1">The sequence shown here is derived from an EMBL/GenBank/DDBJ whole genome shotgun (WGS) entry which is preliminary data.</text>
</comment>
<dbReference type="AlphaFoldDB" id="A0AA88Y1A8"/>
<dbReference type="EMBL" id="VSWD01000008">
    <property type="protein sequence ID" value="KAK3096040.1"/>
    <property type="molecule type" value="Genomic_DNA"/>
</dbReference>
<accession>A0AA88Y1A8</accession>
<dbReference type="Proteomes" id="UP001186944">
    <property type="component" value="Unassembled WGS sequence"/>
</dbReference>
<keyword evidence="2" id="KW-1185">Reference proteome</keyword>
<reference evidence="1" key="1">
    <citation type="submission" date="2019-08" db="EMBL/GenBank/DDBJ databases">
        <title>The improved chromosome-level genome for the pearl oyster Pinctada fucata martensii using PacBio sequencing and Hi-C.</title>
        <authorList>
            <person name="Zheng Z."/>
        </authorList>
    </citation>
    <scope>NUCLEOTIDE SEQUENCE</scope>
    <source>
        <strain evidence="1">ZZ-2019</strain>
        <tissue evidence="1">Adductor muscle</tissue>
    </source>
</reference>
<sequence>MKNKTSGDILLSMNTVDQIMAETITNAFAQINANSVLKGLMIPSFGCTQDHVVIFLYDPENDILLQTNLINLFEVPGQLSVSAIIEVWMFLNFAELLKPDLAKKYKFESAKFHDSVKGYLSFYEKASYKEKLAPSESGYFGQVVVPKMFSTADHIEEQQ</sequence>
<evidence type="ECO:0000313" key="2">
    <source>
        <dbReference type="Proteomes" id="UP001186944"/>
    </source>
</evidence>
<gene>
    <name evidence="1" type="ORF">FSP39_022360</name>
</gene>